<sequence length="137" mass="15321">MLKLPMLKASLASKEERWPSPDKNWFKLNSDAAINETEGLARLEVVIRNSQGEFKASSICRRPFSGATEFVKASVILEGIELVVDLGLTPLMIEFDSVNGISLISQRISSNLKINWLISDIRAFICNKTKQRELVAI</sequence>
<dbReference type="Proteomes" id="UP000030687">
    <property type="component" value="Unassembled WGS sequence"/>
</dbReference>
<feature type="domain" description="RNase H type-1" evidence="1">
    <location>
        <begin position="29"/>
        <end position="125"/>
    </location>
</feature>
<protein>
    <recommendedName>
        <fullName evidence="1">RNase H type-1 domain-containing protein</fullName>
    </recommendedName>
</protein>
<evidence type="ECO:0000313" key="3">
    <source>
        <dbReference type="Proteomes" id="UP000030687"/>
    </source>
</evidence>
<proteinExistence type="predicted"/>
<keyword evidence="3" id="KW-1185">Reference proteome</keyword>
<dbReference type="eggNOG" id="ENOG502SFRN">
    <property type="taxonomic scope" value="Eukaryota"/>
</dbReference>
<dbReference type="AlphaFoldDB" id="V4SNF9"/>
<gene>
    <name evidence="2" type="ORF">CICLE_v10013427mg</name>
</gene>
<dbReference type="PANTHER" id="PTHR47074">
    <property type="entry name" value="BNAC02G40300D PROTEIN"/>
    <property type="match status" value="1"/>
</dbReference>
<dbReference type="Pfam" id="PF13456">
    <property type="entry name" value="RVT_3"/>
    <property type="match status" value="1"/>
</dbReference>
<dbReference type="KEGG" id="cic:CICLE_v10013427mg"/>
<dbReference type="Gramene" id="ESR42187">
    <property type="protein sequence ID" value="ESR42187"/>
    <property type="gene ID" value="CICLE_v10013427mg"/>
</dbReference>
<organism evidence="2 3">
    <name type="scientific">Citrus clementina</name>
    <name type="common">Clementine</name>
    <name type="synonym">Citrus deliciosa x Citrus sinensis</name>
    <dbReference type="NCBI Taxonomy" id="85681"/>
    <lineage>
        <taxon>Eukaryota</taxon>
        <taxon>Viridiplantae</taxon>
        <taxon>Streptophyta</taxon>
        <taxon>Embryophyta</taxon>
        <taxon>Tracheophyta</taxon>
        <taxon>Spermatophyta</taxon>
        <taxon>Magnoliopsida</taxon>
        <taxon>eudicotyledons</taxon>
        <taxon>Gunneridae</taxon>
        <taxon>Pentapetalae</taxon>
        <taxon>rosids</taxon>
        <taxon>malvids</taxon>
        <taxon>Sapindales</taxon>
        <taxon>Rutaceae</taxon>
        <taxon>Aurantioideae</taxon>
        <taxon>Citrus</taxon>
    </lineage>
</organism>
<dbReference type="InterPro" id="IPR002156">
    <property type="entry name" value="RNaseH_domain"/>
</dbReference>
<dbReference type="PANTHER" id="PTHR47074:SF11">
    <property type="entry name" value="REVERSE TRANSCRIPTASE-LIKE PROTEIN"/>
    <property type="match status" value="1"/>
</dbReference>
<dbReference type="InterPro" id="IPR052929">
    <property type="entry name" value="RNase_H-like_EbsB-rel"/>
</dbReference>
<accession>V4SNF9</accession>
<reference evidence="2 3" key="1">
    <citation type="submission" date="2013-10" db="EMBL/GenBank/DDBJ databases">
        <authorList>
            <consortium name="International Citrus Genome Consortium"/>
            <person name="Jenkins J."/>
            <person name="Schmutz J."/>
            <person name="Prochnik S."/>
            <person name="Rokhsar D."/>
            <person name="Gmitter F."/>
            <person name="Ollitrault P."/>
            <person name="Machado M."/>
            <person name="Talon M."/>
            <person name="Wincker P."/>
            <person name="Jaillon O."/>
            <person name="Morgante M."/>
        </authorList>
    </citation>
    <scope>NUCLEOTIDE SEQUENCE</scope>
    <source>
        <strain evidence="3">cv. Clemenules</strain>
    </source>
</reference>
<evidence type="ECO:0000259" key="1">
    <source>
        <dbReference type="Pfam" id="PF13456"/>
    </source>
</evidence>
<dbReference type="EMBL" id="KI536861">
    <property type="protein sequence ID" value="ESR42187.1"/>
    <property type="molecule type" value="Genomic_DNA"/>
</dbReference>
<evidence type="ECO:0000313" key="2">
    <source>
        <dbReference type="EMBL" id="ESR42187.1"/>
    </source>
</evidence>
<dbReference type="GO" id="GO:0003676">
    <property type="term" value="F:nucleic acid binding"/>
    <property type="evidence" value="ECO:0007669"/>
    <property type="project" value="InterPro"/>
</dbReference>
<dbReference type="GO" id="GO:0004523">
    <property type="term" value="F:RNA-DNA hybrid ribonuclease activity"/>
    <property type="evidence" value="ECO:0007669"/>
    <property type="project" value="InterPro"/>
</dbReference>
<dbReference type="InParanoid" id="V4SNF9"/>
<name>V4SNF9_CITCL</name>